<evidence type="ECO:0000313" key="2">
    <source>
        <dbReference type="EMBL" id="MBU2691610.1"/>
    </source>
</evidence>
<comment type="caution">
    <text evidence="2">The sequence shown here is derived from an EMBL/GenBank/DDBJ whole genome shotgun (WGS) entry which is preliminary data.</text>
</comment>
<keyword evidence="1" id="KW-0812">Transmembrane</keyword>
<accession>A0A948RV66</accession>
<dbReference type="EMBL" id="JAHJDP010000067">
    <property type="protein sequence ID" value="MBU2691610.1"/>
    <property type="molecule type" value="Genomic_DNA"/>
</dbReference>
<keyword evidence="1" id="KW-1133">Transmembrane helix</keyword>
<dbReference type="PANTHER" id="PTHR37304">
    <property type="entry name" value="MEMBRANE PROTEIN-RELATED"/>
    <property type="match status" value="1"/>
</dbReference>
<dbReference type="PANTHER" id="PTHR37304:SF1">
    <property type="entry name" value="MEMBRANE PROTEIN"/>
    <property type="match status" value="1"/>
</dbReference>
<dbReference type="Pfam" id="PF04070">
    <property type="entry name" value="DUF378"/>
    <property type="match status" value="1"/>
</dbReference>
<evidence type="ECO:0000256" key="1">
    <source>
        <dbReference type="SAM" id="Phobius"/>
    </source>
</evidence>
<evidence type="ECO:0000313" key="3">
    <source>
        <dbReference type="Proteomes" id="UP000777784"/>
    </source>
</evidence>
<sequence>MKAIDIIVATLLVVGGLNWGLVGFFNFDLVESIFGSMSGMSRVVYILVGFAAVYQVAFLKSLQDRWAVNPHF</sequence>
<feature type="transmembrane region" description="Helical" evidence="1">
    <location>
        <begin position="7"/>
        <end position="27"/>
    </location>
</feature>
<keyword evidence="1" id="KW-0472">Membrane</keyword>
<protein>
    <submittedName>
        <fullName evidence="2">DUF378 domain-containing protein</fullName>
    </submittedName>
</protein>
<feature type="transmembrane region" description="Helical" evidence="1">
    <location>
        <begin position="39"/>
        <end position="59"/>
    </location>
</feature>
<proteinExistence type="predicted"/>
<dbReference type="AlphaFoldDB" id="A0A948RV66"/>
<dbReference type="Proteomes" id="UP000777784">
    <property type="component" value="Unassembled WGS sequence"/>
</dbReference>
<organism evidence="2 3">
    <name type="scientific">Eiseniibacteriota bacterium</name>
    <dbReference type="NCBI Taxonomy" id="2212470"/>
    <lineage>
        <taxon>Bacteria</taxon>
        <taxon>Candidatus Eiseniibacteriota</taxon>
    </lineage>
</organism>
<name>A0A948RV66_UNCEI</name>
<gene>
    <name evidence="2" type="ORF">KJ970_11855</name>
</gene>
<reference evidence="2" key="1">
    <citation type="submission" date="2021-05" db="EMBL/GenBank/DDBJ databases">
        <title>Energy efficiency and biological interactions define the core microbiome of deep oligotrophic groundwater.</title>
        <authorList>
            <person name="Mehrshad M."/>
            <person name="Lopez-Fernandez M."/>
            <person name="Bell E."/>
            <person name="Bernier-Latmani R."/>
            <person name="Bertilsson S."/>
            <person name="Dopson M."/>
        </authorList>
    </citation>
    <scope>NUCLEOTIDE SEQUENCE</scope>
    <source>
        <strain evidence="2">Modern_marine.mb.64</strain>
    </source>
</reference>
<dbReference type="InterPro" id="IPR007211">
    <property type="entry name" value="DUF378"/>
</dbReference>